<sequence>MTQQNMQRYRNNDNYSFWIQLQPAYEYFAKNSKPTTVNVIDGQYIVSTKSESSLLLSKSTQTTRSPK</sequence>
<dbReference type="AlphaFoldDB" id="D3V466"/>
<organism evidence="1 2">
    <name type="scientific">Xenorhabdus bovienii (strain SS-2004)</name>
    <name type="common">Xenorhabdus nematophila subsp. bovienii</name>
    <dbReference type="NCBI Taxonomy" id="406818"/>
    <lineage>
        <taxon>Bacteria</taxon>
        <taxon>Pseudomonadati</taxon>
        <taxon>Pseudomonadota</taxon>
        <taxon>Gammaproteobacteria</taxon>
        <taxon>Enterobacterales</taxon>
        <taxon>Morganellaceae</taxon>
        <taxon>Xenorhabdus</taxon>
    </lineage>
</organism>
<dbReference type="HOGENOM" id="CLU_2811482_0_0_6"/>
<dbReference type="Proteomes" id="UP000002045">
    <property type="component" value="Chromosome"/>
</dbReference>
<dbReference type="KEGG" id="xbo:XBJ1_3327"/>
<accession>D3V466</accession>
<reference evidence="1" key="1">
    <citation type="journal article" date="2011" name="PLoS ONE">
        <title>The entomopathogenic bacterial endosymbionts xenorhabdus and photorhabdus: convergent lifestyles from divergent genomes.</title>
        <authorList>
            <person name="Chaston J.M."/>
            <person name="Suen G."/>
            <person name="Tucker S.L."/>
            <person name="Andersen A.W."/>
            <person name="Bhasin A."/>
            <person name="Bode E."/>
            <person name="Bode H.B."/>
            <person name="Brachmann A.O."/>
            <person name="Cowles C.E."/>
            <person name="Cowles K.N."/>
            <person name="Darby C."/>
            <person name="de Leon L."/>
            <person name="Drace K."/>
            <person name="Du Z."/>
            <person name="Givaudan A."/>
            <person name="Herbert Tran E.E."/>
            <person name="Jewell K.A."/>
            <person name="Knack J.J."/>
            <person name="Krasomil-Osterfeld K.C."/>
            <person name="Kukor R."/>
            <person name="Lanois A."/>
            <person name="Latreille P."/>
            <person name="Leimgruber N.K."/>
            <person name="Lipke C.M."/>
            <person name="Liu R."/>
            <person name="Lu X."/>
            <person name="Martens E.C."/>
            <person name="Marri P.R."/>
            <person name="Medigue C."/>
            <person name="Menard M.L."/>
            <person name="Miller N.M."/>
            <person name="Morales-Soto N."/>
            <person name="Norton S."/>
            <person name="Ogier J.C."/>
            <person name="Orchard S.S."/>
            <person name="Park D."/>
            <person name="Park Y."/>
            <person name="Qurollo B.A."/>
            <person name="Sugar D.R."/>
            <person name="Richards G.R."/>
            <person name="Rouy Z."/>
            <person name="Slominski B."/>
            <person name="Slominski K."/>
            <person name="Snyder H."/>
            <person name="Tjaden B.C."/>
            <person name="van der Hoeven R."/>
            <person name="Welch R.D."/>
            <person name="Wheeler C."/>
            <person name="Xiang B."/>
            <person name="Barbazuk B."/>
            <person name="Gaudriault S."/>
            <person name="Goodner B."/>
            <person name="Slater S.C."/>
            <person name="Forst S."/>
            <person name="Goldman B.S."/>
            <person name="Goodrich-Blair H."/>
        </authorList>
    </citation>
    <scope>NUCLEOTIDE SEQUENCE [LARGE SCALE GENOMIC DNA]</scope>
    <source>
        <strain evidence="1">SS-2004</strain>
    </source>
</reference>
<name>D3V466_XENBS</name>
<evidence type="ECO:0000313" key="2">
    <source>
        <dbReference type="Proteomes" id="UP000002045"/>
    </source>
</evidence>
<dbReference type="STRING" id="406818.XBJ1_3327"/>
<proteinExistence type="predicted"/>
<gene>
    <name evidence="1" type="ordered locus">XBJ1_3327</name>
</gene>
<protein>
    <submittedName>
        <fullName evidence="1">Uncharacterized protein</fullName>
    </submittedName>
</protein>
<dbReference type="EMBL" id="FN667741">
    <property type="protein sequence ID" value="CBJ82445.1"/>
    <property type="molecule type" value="Genomic_DNA"/>
</dbReference>
<evidence type="ECO:0000313" key="1">
    <source>
        <dbReference type="EMBL" id="CBJ82445.1"/>
    </source>
</evidence>
<dbReference type="eggNOG" id="COG3034">
    <property type="taxonomic scope" value="Bacteria"/>
</dbReference>